<sequence>MTAMNMTTTRMSTSDVPAHGKCPNVPSHRKSPAASTNSVADPRRRITFAKPRASRSAGTVPLLLQQKPQQARSVPFIGPNQQQVHPSVRTFRMDRFRAKVVQVYQPISDGTRRVVLS</sequence>
<dbReference type="EMBL" id="HBUE01041418">
    <property type="protein sequence ID" value="CAG6460853.1"/>
    <property type="molecule type" value="Transcribed_RNA"/>
</dbReference>
<dbReference type="EMBL" id="HBUE01041420">
    <property type="protein sequence ID" value="CAG6460855.1"/>
    <property type="molecule type" value="Transcribed_RNA"/>
</dbReference>
<evidence type="ECO:0000313" key="2">
    <source>
        <dbReference type="EMBL" id="CAG6460855.1"/>
    </source>
</evidence>
<feature type="compositionally biased region" description="Polar residues" evidence="1">
    <location>
        <begin position="1"/>
        <end position="15"/>
    </location>
</feature>
<accession>A0A8D8ASG5</accession>
<protein>
    <submittedName>
        <fullName evidence="2">(northern house mosquito) hypothetical protein</fullName>
    </submittedName>
</protein>
<feature type="region of interest" description="Disordered" evidence="1">
    <location>
        <begin position="1"/>
        <end position="61"/>
    </location>
</feature>
<organism evidence="2">
    <name type="scientific">Culex pipiens</name>
    <name type="common">House mosquito</name>
    <dbReference type="NCBI Taxonomy" id="7175"/>
    <lineage>
        <taxon>Eukaryota</taxon>
        <taxon>Metazoa</taxon>
        <taxon>Ecdysozoa</taxon>
        <taxon>Arthropoda</taxon>
        <taxon>Hexapoda</taxon>
        <taxon>Insecta</taxon>
        <taxon>Pterygota</taxon>
        <taxon>Neoptera</taxon>
        <taxon>Endopterygota</taxon>
        <taxon>Diptera</taxon>
        <taxon>Nematocera</taxon>
        <taxon>Culicoidea</taxon>
        <taxon>Culicidae</taxon>
        <taxon>Culicinae</taxon>
        <taxon>Culicini</taxon>
        <taxon>Culex</taxon>
        <taxon>Culex</taxon>
    </lineage>
</organism>
<proteinExistence type="predicted"/>
<reference evidence="2" key="1">
    <citation type="submission" date="2021-05" db="EMBL/GenBank/DDBJ databases">
        <authorList>
            <person name="Alioto T."/>
            <person name="Alioto T."/>
            <person name="Gomez Garrido J."/>
        </authorList>
    </citation>
    <scope>NUCLEOTIDE SEQUENCE</scope>
</reference>
<dbReference type="EMBL" id="HBUE01041417">
    <property type="protein sequence ID" value="CAG6460852.1"/>
    <property type="molecule type" value="Transcribed_RNA"/>
</dbReference>
<name>A0A8D8ASG5_CULPI</name>
<dbReference type="AlphaFoldDB" id="A0A8D8ASG5"/>
<dbReference type="EMBL" id="HBUE01041415">
    <property type="protein sequence ID" value="CAG6460850.1"/>
    <property type="molecule type" value="Transcribed_RNA"/>
</dbReference>
<evidence type="ECO:0000256" key="1">
    <source>
        <dbReference type="SAM" id="MobiDB-lite"/>
    </source>
</evidence>